<keyword evidence="2" id="KW-1185">Reference proteome</keyword>
<dbReference type="Pfam" id="PF00378">
    <property type="entry name" value="ECH_1"/>
    <property type="match status" value="1"/>
</dbReference>
<gene>
    <name evidence="1" type="ORF">GFB49_01665</name>
</gene>
<dbReference type="InterPro" id="IPR001753">
    <property type="entry name" value="Enoyl-CoA_hydra/iso"/>
</dbReference>
<protein>
    <submittedName>
        <fullName evidence="1">Enoyl-CoA hydratase/isomerase family protein</fullName>
    </submittedName>
</protein>
<name>A0A843Y834_9RHOB</name>
<dbReference type="SUPFAM" id="SSF52096">
    <property type="entry name" value="ClpP/crotonase"/>
    <property type="match status" value="1"/>
</dbReference>
<dbReference type="InterPro" id="IPR029045">
    <property type="entry name" value="ClpP/crotonase-like_dom_sf"/>
</dbReference>
<comment type="caution">
    <text evidence="1">The sequence shown here is derived from an EMBL/GenBank/DDBJ whole genome shotgun (WGS) entry which is preliminary data.</text>
</comment>
<dbReference type="Gene3D" id="3.90.226.10">
    <property type="entry name" value="2-enoyl-CoA Hydratase, Chain A, domain 1"/>
    <property type="match status" value="1"/>
</dbReference>
<dbReference type="PANTHER" id="PTHR11941:SF54">
    <property type="entry name" value="ENOYL-COA HYDRATASE, MITOCHONDRIAL"/>
    <property type="match status" value="1"/>
</dbReference>
<accession>A0A843Y834</accession>
<dbReference type="EMBL" id="WIBF01000001">
    <property type="protein sequence ID" value="MQQ07151.1"/>
    <property type="molecule type" value="Genomic_DNA"/>
</dbReference>
<dbReference type="Proteomes" id="UP000444174">
    <property type="component" value="Unassembled WGS sequence"/>
</dbReference>
<reference evidence="1 2" key="1">
    <citation type="submission" date="2019-10" db="EMBL/GenBank/DDBJ databases">
        <title>Epibacterium sp. nov., isolated from seawater.</title>
        <authorList>
            <person name="Zhang X."/>
            <person name="Li N."/>
        </authorList>
    </citation>
    <scope>NUCLEOTIDE SEQUENCE [LARGE SCALE GENOMIC DNA]</scope>
    <source>
        <strain evidence="1 2">SM1979</strain>
    </source>
</reference>
<dbReference type="AlphaFoldDB" id="A0A843Y834"/>
<sequence length="271" mass="29211">MGLFLASQEPAVRVYTSSAVITQLQRGFTYRKSLDQMAWTALHETQSGAQAMTQDWLNRREHGAGIVELQLGNGPSNALSPGLLQDFAQQIAELDASEAVEVILIGSPFKAFSVGTDSSQNSDAFKTALDTALITLFSCQTPTIAVVNGDIHGPGLSLILTCDDRIGVTKSGYSYDGVHSGLEMSAVETVLVNQMLDQNVLRRLALTGQTIGPVAARNYGIIDIVAEDQEDLWMYALREAKAYAALAPDRFSKTKTCIRAHTLNLMRSAAG</sequence>
<keyword evidence="1" id="KW-0413">Isomerase</keyword>
<dbReference type="GO" id="GO:0006635">
    <property type="term" value="P:fatty acid beta-oxidation"/>
    <property type="evidence" value="ECO:0007669"/>
    <property type="project" value="TreeGrafter"/>
</dbReference>
<proteinExistence type="predicted"/>
<organism evidence="1 2">
    <name type="scientific">Tritonibacter litoralis</name>
    <dbReference type="NCBI Taxonomy" id="2662264"/>
    <lineage>
        <taxon>Bacteria</taxon>
        <taxon>Pseudomonadati</taxon>
        <taxon>Pseudomonadota</taxon>
        <taxon>Alphaproteobacteria</taxon>
        <taxon>Rhodobacterales</taxon>
        <taxon>Paracoccaceae</taxon>
        <taxon>Tritonibacter</taxon>
    </lineage>
</organism>
<evidence type="ECO:0000313" key="1">
    <source>
        <dbReference type="EMBL" id="MQQ07151.1"/>
    </source>
</evidence>
<evidence type="ECO:0000313" key="2">
    <source>
        <dbReference type="Proteomes" id="UP000444174"/>
    </source>
</evidence>
<dbReference type="CDD" id="cd06558">
    <property type="entry name" value="crotonase-like"/>
    <property type="match status" value="1"/>
</dbReference>
<dbReference type="PANTHER" id="PTHR11941">
    <property type="entry name" value="ENOYL-COA HYDRATASE-RELATED"/>
    <property type="match status" value="1"/>
</dbReference>
<dbReference type="GO" id="GO:0016853">
    <property type="term" value="F:isomerase activity"/>
    <property type="evidence" value="ECO:0007669"/>
    <property type="project" value="UniProtKB-KW"/>
</dbReference>